<dbReference type="EC" id="2.5.1.18" evidence="3"/>
<feature type="domain" description="GST N-terminal" evidence="4">
    <location>
        <begin position="15"/>
        <end position="94"/>
    </location>
</feature>
<organism evidence="6">
    <name type="scientific">Ensete ventricosum</name>
    <name type="common">Abyssinian banana</name>
    <name type="synonym">Musa ensete</name>
    <dbReference type="NCBI Taxonomy" id="4639"/>
    <lineage>
        <taxon>Eukaryota</taxon>
        <taxon>Viridiplantae</taxon>
        <taxon>Streptophyta</taxon>
        <taxon>Embryophyta</taxon>
        <taxon>Tracheophyta</taxon>
        <taxon>Spermatophyta</taxon>
        <taxon>Magnoliopsida</taxon>
        <taxon>Liliopsida</taxon>
        <taxon>Zingiberales</taxon>
        <taxon>Musaceae</taxon>
        <taxon>Ensete</taxon>
    </lineage>
</organism>
<dbReference type="SUPFAM" id="SSF47616">
    <property type="entry name" value="GST C-terminal domain-like"/>
    <property type="match status" value="1"/>
</dbReference>
<dbReference type="SFLD" id="SFLDS00019">
    <property type="entry name" value="Glutathione_Transferase_(cytos"/>
    <property type="match status" value="1"/>
</dbReference>
<dbReference type="CDD" id="cd03185">
    <property type="entry name" value="GST_C_Tau"/>
    <property type="match status" value="1"/>
</dbReference>
<proteinExistence type="inferred from homology"/>
<comment type="catalytic activity">
    <reaction evidence="2 3">
        <text>RX + glutathione = an S-substituted glutathione + a halide anion + H(+)</text>
        <dbReference type="Rhea" id="RHEA:16437"/>
        <dbReference type="ChEBI" id="CHEBI:15378"/>
        <dbReference type="ChEBI" id="CHEBI:16042"/>
        <dbReference type="ChEBI" id="CHEBI:17792"/>
        <dbReference type="ChEBI" id="CHEBI:57925"/>
        <dbReference type="ChEBI" id="CHEBI:90779"/>
        <dbReference type="EC" id="2.5.1.18"/>
    </reaction>
</comment>
<dbReference type="PROSITE" id="PS50405">
    <property type="entry name" value="GST_CTER"/>
    <property type="match status" value="1"/>
</dbReference>
<name>A0A445MCI4_ENSVE</name>
<dbReference type="InterPro" id="IPR036249">
    <property type="entry name" value="Thioredoxin-like_sf"/>
</dbReference>
<dbReference type="CDD" id="cd03058">
    <property type="entry name" value="GST_N_Tau"/>
    <property type="match status" value="1"/>
</dbReference>
<dbReference type="InterPro" id="IPR036282">
    <property type="entry name" value="Glutathione-S-Trfase_C_sf"/>
</dbReference>
<dbReference type="PANTHER" id="PTHR11260:SF676">
    <property type="entry name" value="GLUTATHIONE S-TRANSFERASE U8"/>
    <property type="match status" value="1"/>
</dbReference>
<sequence>STEKPTTASMADQPKEVKLYGNEFSGYCTMVHAALKLKGVAHEYVKEDLQNKSEALLRHNPVYKKVPVLVVDGEPIAESLVILQYIDDVWKNPPLLPEDPYQRAKVRFWAGFVYQKLVPPTYDIRRSEGDARKKAEEEFVANLITMENGVREELWSAGGSFIDGEKPGLIDVIMGSCYKGLKYLEDVAGVKLVEKDRTPLLCSCMEAFAQLDVVKTA</sequence>
<dbReference type="InterPro" id="IPR010987">
    <property type="entry name" value="Glutathione-S-Trfase_C-like"/>
</dbReference>
<gene>
    <name evidence="6" type="ORF">BHM03_00009210</name>
</gene>
<comment type="subcellular location">
    <subcellularLocation>
        <location evidence="3">Cytoplasm</location>
        <location evidence="3">Cytosol</location>
    </subcellularLocation>
</comment>
<feature type="non-terminal residue" evidence="6">
    <location>
        <position position="1"/>
    </location>
</feature>
<dbReference type="PROSITE" id="PS50404">
    <property type="entry name" value="GST_NTER"/>
    <property type="match status" value="1"/>
</dbReference>
<dbReference type="Pfam" id="PF02798">
    <property type="entry name" value="GST_N"/>
    <property type="match status" value="1"/>
</dbReference>
<dbReference type="PANTHER" id="PTHR11260">
    <property type="entry name" value="GLUTATHIONE S-TRANSFERASE, GST, SUPERFAMILY, GST DOMAIN CONTAINING"/>
    <property type="match status" value="1"/>
</dbReference>
<dbReference type="SFLD" id="SFLDG00358">
    <property type="entry name" value="Main_(cytGST)"/>
    <property type="match status" value="1"/>
</dbReference>
<dbReference type="Proteomes" id="UP000290560">
    <property type="component" value="Unassembled WGS sequence"/>
</dbReference>
<evidence type="ECO:0000259" key="4">
    <source>
        <dbReference type="PROSITE" id="PS50404"/>
    </source>
</evidence>
<dbReference type="PROSITE" id="PS51354">
    <property type="entry name" value="GLUTAREDOXIN_2"/>
    <property type="match status" value="1"/>
</dbReference>
<dbReference type="AlphaFoldDB" id="A0A445MCI4"/>
<keyword evidence="1 3" id="KW-0808">Transferase</keyword>
<feature type="domain" description="GST C-terminal" evidence="5">
    <location>
        <begin position="99"/>
        <end position="217"/>
    </location>
</feature>
<comment type="function">
    <text evidence="3">Is involved in the conjugation of reduced glutathione to a wide number of exogenous and endogenous hydrophobic electrophiles.</text>
</comment>
<evidence type="ECO:0000256" key="1">
    <source>
        <dbReference type="ARBA" id="ARBA00022679"/>
    </source>
</evidence>
<dbReference type="InterPro" id="IPR045073">
    <property type="entry name" value="Omega/Tau-like"/>
</dbReference>
<dbReference type="Gene3D" id="3.40.30.10">
    <property type="entry name" value="Glutaredoxin"/>
    <property type="match status" value="1"/>
</dbReference>
<dbReference type="InterPro" id="IPR045074">
    <property type="entry name" value="GST_C_Tau"/>
</dbReference>
<comment type="similarity">
    <text evidence="3">Belongs to the GST superfamily.</text>
</comment>
<dbReference type="GO" id="GO:0006749">
    <property type="term" value="P:glutathione metabolic process"/>
    <property type="evidence" value="ECO:0007669"/>
    <property type="project" value="InterPro"/>
</dbReference>
<dbReference type="GO" id="GO:0005829">
    <property type="term" value="C:cytosol"/>
    <property type="evidence" value="ECO:0007669"/>
    <property type="project" value="UniProtKB-SubCell"/>
</dbReference>
<evidence type="ECO:0000256" key="3">
    <source>
        <dbReference type="RuleBase" id="RU369102"/>
    </source>
</evidence>
<evidence type="ECO:0000313" key="6">
    <source>
        <dbReference type="EMBL" id="RZR71975.1"/>
    </source>
</evidence>
<dbReference type="InterPro" id="IPR004045">
    <property type="entry name" value="Glutathione_S-Trfase_N"/>
</dbReference>
<dbReference type="EMBL" id="KV875612">
    <property type="protein sequence ID" value="RZR71975.1"/>
    <property type="molecule type" value="Genomic_DNA"/>
</dbReference>
<dbReference type="Gene3D" id="1.20.1050.10">
    <property type="match status" value="1"/>
</dbReference>
<keyword evidence="3" id="KW-0963">Cytoplasm</keyword>
<dbReference type="SFLD" id="SFLDG01152">
    <property type="entry name" value="Main.3:_Omega-_and_Tau-like"/>
    <property type="match status" value="1"/>
</dbReference>
<evidence type="ECO:0000256" key="2">
    <source>
        <dbReference type="ARBA" id="ARBA00047960"/>
    </source>
</evidence>
<reference evidence="6" key="1">
    <citation type="journal article" date="2018" name="Data Brief">
        <title>Genome sequence data from 17 accessions of Ensete ventricosum, a staple food crop for millions in Ethiopia.</title>
        <authorList>
            <person name="Yemataw Z."/>
            <person name="Muzemil S."/>
            <person name="Ambachew D."/>
            <person name="Tripathi L."/>
            <person name="Tesfaye K."/>
            <person name="Chala A."/>
            <person name="Farbos A."/>
            <person name="O'Neill P."/>
            <person name="Moore K."/>
            <person name="Grant M."/>
            <person name="Studholme D.J."/>
        </authorList>
    </citation>
    <scope>NUCLEOTIDE SEQUENCE [LARGE SCALE GENOMIC DNA]</scope>
    <source>
        <tissue evidence="6">Leaf</tissue>
    </source>
</reference>
<dbReference type="InterPro" id="IPR040079">
    <property type="entry name" value="Glutathione_S-Trfase"/>
</dbReference>
<evidence type="ECO:0000259" key="5">
    <source>
        <dbReference type="PROSITE" id="PS50405"/>
    </source>
</evidence>
<dbReference type="SUPFAM" id="SSF52833">
    <property type="entry name" value="Thioredoxin-like"/>
    <property type="match status" value="1"/>
</dbReference>
<dbReference type="GO" id="GO:0004364">
    <property type="term" value="F:glutathione transferase activity"/>
    <property type="evidence" value="ECO:0007669"/>
    <property type="project" value="UniProtKB-UniRule"/>
</dbReference>
<accession>A0A445MCI4</accession>
<protein>
    <recommendedName>
        <fullName evidence="3">Glutathione S-transferase</fullName>
        <ecNumber evidence="3">2.5.1.18</ecNumber>
    </recommendedName>
</protein>